<gene>
    <name evidence="11" type="primary">PRDX5-L</name>
    <name evidence="11" type="ORF">Hamer_G014696</name>
</gene>
<dbReference type="OrthoDB" id="1882547at2759"/>
<comment type="similarity">
    <text evidence="2 9">Belongs to the peroxiredoxin family. Prx5 subfamily.</text>
</comment>
<evidence type="ECO:0000256" key="5">
    <source>
        <dbReference type="ARBA" id="ARBA00023002"/>
    </source>
</evidence>
<dbReference type="InterPro" id="IPR013766">
    <property type="entry name" value="Thioredoxin_domain"/>
</dbReference>
<keyword evidence="12" id="KW-1185">Reference proteome</keyword>
<keyword evidence="3 9" id="KW-0575">Peroxidase</keyword>
<dbReference type="EMBL" id="JAHLQT010012015">
    <property type="protein sequence ID" value="KAG7171562.1"/>
    <property type="molecule type" value="Genomic_DNA"/>
</dbReference>
<keyword evidence="5 9" id="KW-0560">Oxidoreductase</keyword>
<comment type="caution">
    <text evidence="11">The sequence shown here is derived from an EMBL/GenBank/DDBJ whole genome shotgun (WGS) entry which is preliminary data.</text>
</comment>
<dbReference type="PANTHER" id="PTHR10430">
    <property type="entry name" value="PEROXIREDOXIN"/>
    <property type="match status" value="1"/>
</dbReference>
<dbReference type="CDD" id="cd03013">
    <property type="entry name" value="PRX5_like"/>
    <property type="match status" value="1"/>
</dbReference>
<keyword evidence="6 9" id="KW-0676">Redox-active center</keyword>
<evidence type="ECO:0000313" key="12">
    <source>
        <dbReference type="Proteomes" id="UP000747542"/>
    </source>
</evidence>
<dbReference type="AlphaFoldDB" id="A0A8J5N1N8"/>
<evidence type="ECO:0000256" key="4">
    <source>
        <dbReference type="ARBA" id="ARBA00022862"/>
    </source>
</evidence>
<accession>A0A8J5N1N8</accession>
<dbReference type="GO" id="GO:0005777">
    <property type="term" value="C:peroxisome"/>
    <property type="evidence" value="ECO:0007669"/>
    <property type="project" value="TreeGrafter"/>
</dbReference>
<evidence type="ECO:0000256" key="3">
    <source>
        <dbReference type="ARBA" id="ARBA00022559"/>
    </source>
</evidence>
<dbReference type="EC" id="1.11.1.24" evidence="9"/>
<organism evidence="11 12">
    <name type="scientific">Homarus americanus</name>
    <name type="common">American lobster</name>
    <dbReference type="NCBI Taxonomy" id="6706"/>
    <lineage>
        <taxon>Eukaryota</taxon>
        <taxon>Metazoa</taxon>
        <taxon>Ecdysozoa</taxon>
        <taxon>Arthropoda</taxon>
        <taxon>Crustacea</taxon>
        <taxon>Multicrustacea</taxon>
        <taxon>Malacostraca</taxon>
        <taxon>Eumalacostraca</taxon>
        <taxon>Eucarida</taxon>
        <taxon>Decapoda</taxon>
        <taxon>Pleocyemata</taxon>
        <taxon>Astacidea</taxon>
        <taxon>Nephropoidea</taxon>
        <taxon>Nephropidae</taxon>
        <taxon>Homarus</taxon>
    </lineage>
</organism>
<dbReference type="Proteomes" id="UP000747542">
    <property type="component" value="Unassembled WGS sequence"/>
</dbReference>
<evidence type="ECO:0000259" key="10">
    <source>
        <dbReference type="PROSITE" id="PS51352"/>
    </source>
</evidence>
<evidence type="ECO:0000256" key="6">
    <source>
        <dbReference type="ARBA" id="ARBA00023284"/>
    </source>
</evidence>
<evidence type="ECO:0000256" key="7">
    <source>
        <dbReference type="ARBA" id="ARBA00049091"/>
    </source>
</evidence>
<feature type="domain" description="Thioredoxin" evidence="10">
    <location>
        <begin position="34"/>
        <end position="189"/>
    </location>
</feature>
<dbReference type="InterPro" id="IPR013740">
    <property type="entry name" value="Redoxin"/>
</dbReference>
<feature type="active site" description="Cysteine sulfenic acid (-SOH) intermediate" evidence="8">
    <location>
        <position position="78"/>
    </location>
</feature>
<dbReference type="GO" id="GO:0005739">
    <property type="term" value="C:mitochondrion"/>
    <property type="evidence" value="ECO:0007669"/>
    <property type="project" value="TreeGrafter"/>
</dbReference>
<dbReference type="Pfam" id="PF08534">
    <property type="entry name" value="Redoxin"/>
    <property type="match status" value="1"/>
</dbReference>
<dbReference type="GO" id="GO:0008379">
    <property type="term" value="F:thioredoxin peroxidase activity"/>
    <property type="evidence" value="ECO:0007669"/>
    <property type="project" value="InterPro"/>
</dbReference>
<protein>
    <recommendedName>
        <fullName evidence="9">Peroxiredoxin-5</fullName>
        <ecNumber evidence="9">1.11.1.24</ecNumber>
    </recommendedName>
</protein>
<evidence type="ECO:0000256" key="9">
    <source>
        <dbReference type="RuleBase" id="RU366011"/>
    </source>
</evidence>
<dbReference type="GO" id="GO:0042744">
    <property type="term" value="P:hydrogen peroxide catabolic process"/>
    <property type="evidence" value="ECO:0007669"/>
    <property type="project" value="TreeGrafter"/>
</dbReference>
<evidence type="ECO:0000256" key="8">
    <source>
        <dbReference type="PIRSR" id="PIRSR637944-1"/>
    </source>
</evidence>
<dbReference type="GO" id="GO:0034599">
    <property type="term" value="P:cellular response to oxidative stress"/>
    <property type="evidence" value="ECO:0007669"/>
    <property type="project" value="InterPro"/>
</dbReference>
<dbReference type="GO" id="GO:0045454">
    <property type="term" value="P:cell redox homeostasis"/>
    <property type="evidence" value="ECO:0007669"/>
    <property type="project" value="TreeGrafter"/>
</dbReference>
<dbReference type="PROSITE" id="PS51352">
    <property type="entry name" value="THIOREDOXIN_2"/>
    <property type="match status" value="1"/>
</dbReference>
<proteinExistence type="inferred from homology"/>
<dbReference type="InterPro" id="IPR037944">
    <property type="entry name" value="PRX5-like"/>
</dbReference>
<sequence>MATLLTLHLRPALQRSCRGNLSHLRSSVARAMSVKVGDELPSVDLFEETPANNVNTRDLCAGRKVLIFAVPGAFTPGCSKTHLPGYVKQADDIKAKGIQEIACVAVNDPFVMSAWGERHNTGDKVRMLADTNGEFTKALGLDQDLAVLGGLRSKRYSLIVEDGKVTQLNVEPDGKGLTCSLAENTLAKL</sequence>
<reference evidence="11" key="1">
    <citation type="journal article" date="2021" name="Sci. Adv.">
        <title>The American lobster genome reveals insights on longevity, neural, and immune adaptations.</title>
        <authorList>
            <person name="Polinski J.M."/>
            <person name="Zimin A.V."/>
            <person name="Clark K.F."/>
            <person name="Kohn A.B."/>
            <person name="Sadowski N."/>
            <person name="Timp W."/>
            <person name="Ptitsyn A."/>
            <person name="Khanna P."/>
            <person name="Romanova D.Y."/>
            <person name="Williams P."/>
            <person name="Greenwood S.J."/>
            <person name="Moroz L.L."/>
            <person name="Walt D.R."/>
            <person name="Bodnar A.G."/>
        </authorList>
    </citation>
    <scope>NUCLEOTIDE SEQUENCE</scope>
    <source>
        <strain evidence="11">GMGI-L3</strain>
    </source>
</reference>
<evidence type="ECO:0000256" key="1">
    <source>
        <dbReference type="ARBA" id="ARBA00003330"/>
    </source>
</evidence>
<dbReference type="PANTHER" id="PTHR10430:SF16">
    <property type="entry name" value="PEROXIREDOXIN-5, MITOCHONDRIAL"/>
    <property type="match status" value="1"/>
</dbReference>
<name>A0A8J5N1N8_HOMAM</name>
<evidence type="ECO:0000256" key="2">
    <source>
        <dbReference type="ARBA" id="ARBA00010505"/>
    </source>
</evidence>
<dbReference type="FunFam" id="3.40.30.10:FF:000020">
    <property type="entry name" value="Peroxiredoxin"/>
    <property type="match status" value="1"/>
</dbReference>
<comment type="catalytic activity">
    <reaction evidence="7 9">
        <text>a hydroperoxide + [thioredoxin]-dithiol = an alcohol + [thioredoxin]-disulfide + H2O</text>
        <dbReference type="Rhea" id="RHEA:62620"/>
        <dbReference type="Rhea" id="RHEA-COMP:10698"/>
        <dbReference type="Rhea" id="RHEA-COMP:10700"/>
        <dbReference type="ChEBI" id="CHEBI:15377"/>
        <dbReference type="ChEBI" id="CHEBI:29950"/>
        <dbReference type="ChEBI" id="CHEBI:30879"/>
        <dbReference type="ChEBI" id="CHEBI:35924"/>
        <dbReference type="ChEBI" id="CHEBI:50058"/>
        <dbReference type="EC" id="1.11.1.24"/>
    </reaction>
</comment>
<comment type="function">
    <text evidence="1">Thiol-specific peroxidase that catalyzes the reduction of hydrogen peroxide and organic hydroperoxides to water and alcohols, respectively. Plays a role in cell protection against oxidative stress by detoxifying peroxides and as sensor of hydrogen peroxide-mediated signaling events.</text>
</comment>
<keyword evidence="4 9" id="KW-0049">Antioxidant</keyword>
<evidence type="ECO:0000313" key="11">
    <source>
        <dbReference type="EMBL" id="KAG7171562.1"/>
    </source>
</evidence>